<dbReference type="InterPro" id="IPR014710">
    <property type="entry name" value="RmlC-like_jellyroll"/>
</dbReference>
<dbReference type="OrthoDB" id="5840532at2759"/>
<dbReference type="VEuPathDB" id="FungiDB:TREMEDRAFT_64176"/>
<dbReference type="SUPFAM" id="SSF51182">
    <property type="entry name" value="RmlC-like cupins"/>
    <property type="match status" value="1"/>
</dbReference>
<sequence length="168" mass="18808">MSHTIRRVVLGHNPDGSQTFSDESLQAVKQQGGWHTGQAFHLPEYNPDPLKLFKERDLPPPGLYGAPAQVLWIDFPPNTPSPEHFTPTLDLIIITIGSLQLKLHDGREILLNAGDLFVQVAAVHQWINPTDQMARFVGICLPTQEIKVDGKNLDQPPFNFTKFLFVPP</sequence>
<name>A0A4Q1BFX8_TREME</name>
<dbReference type="Gene3D" id="2.60.120.10">
    <property type="entry name" value="Jelly Rolls"/>
    <property type="match status" value="1"/>
</dbReference>
<feature type="domain" description="Cupin type-2" evidence="1">
    <location>
        <begin position="73"/>
        <end position="138"/>
    </location>
</feature>
<dbReference type="InParanoid" id="A0A4Q1BFX8"/>
<proteinExistence type="predicted"/>
<dbReference type="PANTHER" id="PTHR36156:SF2">
    <property type="entry name" value="CUPIN TYPE-2 DOMAIN-CONTAINING PROTEIN"/>
    <property type="match status" value="1"/>
</dbReference>
<dbReference type="PANTHER" id="PTHR36156">
    <property type="entry name" value="SLR2101 PROTEIN"/>
    <property type="match status" value="1"/>
</dbReference>
<gene>
    <name evidence="2" type="ORF">M231_06957</name>
</gene>
<evidence type="ECO:0000313" key="3">
    <source>
        <dbReference type="Proteomes" id="UP000289152"/>
    </source>
</evidence>
<evidence type="ECO:0000313" key="2">
    <source>
        <dbReference type="EMBL" id="RXK35771.1"/>
    </source>
</evidence>
<dbReference type="STRING" id="5217.A0A4Q1BFX8"/>
<accession>A0A4Q1BFX8</accession>
<reference evidence="2 3" key="1">
    <citation type="submission" date="2016-06" db="EMBL/GenBank/DDBJ databases">
        <title>Evolution of pathogenesis and genome organization in the Tremellales.</title>
        <authorList>
            <person name="Cuomo C."/>
            <person name="Litvintseva A."/>
            <person name="Heitman J."/>
            <person name="Chen Y."/>
            <person name="Sun S."/>
            <person name="Springer D."/>
            <person name="Dromer F."/>
            <person name="Young S."/>
            <person name="Zeng Q."/>
            <person name="Chapman S."/>
            <person name="Gujja S."/>
            <person name="Saif S."/>
            <person name="Birren B."/>
        </authorList>
    </citation>
    <scope>NUCLEOTIDE SEQUENCE [LARGE SCALE GENOMIC DNA]</scope>
    <source>
        <strain evidence="2 3">ATCC 28783</strain>
    </source>
</reference>
<organism evidence="2 3">
    <name type="scientific">Tremella mesenterica</name>
    <name type="common">Jelly fungus</name>
    <dbReference type="NCBI Taxonomy" id="5217"/>
    <lineage>
        <taxon>Eukaryota</taxon>
        <taxon>Fungi</taxon>
        <taxon>Dikarya</taxon>
        <taxon>Basidiomycota</taxon>
        <taxon>Agaricomycotina</taxon>
        <taxon>Tremellomycetes</taxon>
        <taxon>Tremellales</taxon>
        <taxon>Tremellaceae</taxon>
        <taxon>Tremella</taxon>
    </lineage>
</organism>
<comment type="caution">
    <text evidence="2">The sequence shown here is derived from an EMBL/GenBank/DDBJ whole genome shotgun (WGS) entry which is preliminary data.</text>
</comment>
<dbReference type="EMBL" id="SDIL01000122">
    <property type="protein sequence ID" value="RXK35771.1"/>
    <property type="molecule type" value="Genomic_DNA"/>
</dbReference>
<protein>
    <recommendedName>
        <fullName evidence="1">Cupin type-2 domain-containing protein</fullName>
    </recommendedName>
</protein>
<dbReference type="InterPro" id="IPR047142">
    <property type="entry name" value="OryJ/VirC-like"/>
</dbReference>
<evidence type="ECO:0000259" key="1">
    <source>
        <dbReference type="Pfam" id="PF07883"/>
    </source>
</evidence>
<keyword evidence="3" id="KW-1185">Reference proteome</keyword>
<dbReference type="Proteomes" id="UP000289152">
    <property type="component" value="Unassembled WGS sequence"/>
</dbReference>
<dbReference type="AlphaFoldDB" id="A0A4Q1BFX8"/>
<dbReference type="Pfam" id="PF07883">
    <property type="entry name" value="Cupin_2"/>
    <property type="match status" value="1"/>
</dbReference>
<dbReference type="InterPro" id="IPR013096">
    <property type="entry name" value="Cupin_2"/>
</dbReference>
<dbReference type="InterPro" id="IPR011051">
    <property type="entry name" value="RmlC_Cupin_sf"/>
</dbReference>